<evidence type="ECO:0000256" key="6">
    <source>
        <dbReference type="ARBA" id="ARBA00022679"/>
    </source>
</evidence>
<evidence type="ECO:0000256" key="12">
    <source>
        <dbReference type="ARBA" id="ARBA00023152"/>
    </source>
</evidence>
<evidence type="ECO:0000256" key="4">
    <source>
        <dbReference type="ARBA" id="ARBA00008663"/>
    </source>
</evidence>
<dbReference type="PANTHER" id="PTHR11817">
    <property type="entry name" value="PYRUVATE KINASE"/>
    <property type="match status" value="1"/>
</dbReference>
<dbReference type="NCBIfam" id="TIGR01064">
    <property type="entry name" value="pyruv_kin"/>
    <property type="match status" value="1"/>
</dbReference>
<evidence type="ECO:0000256" key="5">
    <source>
        <dbReference type="ARBA" id="ARBA00012142"/>
    </source>
</evidence>
<dbReference type="Pfam" id="PF02887">
    <property type="entry name" value="PK_C"/>
    <property type="match status" value="1"/>
</dbReference>
<evidence type="ECO:0000256" key="2">
    <source>
        <dbReference type="ARBA" id="ARBA00001958"/>
    </source>
</evidence>
<name>A0A097IU39_9PHAE</name>
<keyword evidence="11 14" id="KW-0460">Magnesium</keyword>
<dbReference type="Gene3D" id="3.20.20.60">
    <property type="entry name" value="Phosphoenolpyruvate-binding domains"/>
    <property type="match status" value="1"/>
</dbReference>
<dbReference type="InterPro" id="IPR015793">
    <property type="entry name" value="Pyrv_Knase_brl"/>
</dbReference>
<comment type="catalytic activity">
    <reaction evidence="14">
        <text>pyruvate + ATP = phosphoenolpyruvate + ADP + H(+)</text>
        <dbReference type="Rhea" id="RHEA:18157"/>
        <dbReference type="ChEBI" id="CHEBI:15361"/>
        <dbReference type="ChEBI" id="CHEBI:15378"/>
        <dbReference type="ChEBI" id="CHEBI:30616"/>
        <dbReference type="ChEBI" id="CHEBI:58702"/>
        <dbReference type="ChEBI" id="CHEBI:456216"/>
        <dbReference type="EC" id="2.7.1.40"/>
    </reaction>
</comment>
<evidence type="ECO:0000256" key="10">
    <source>
        <dbReference type="ARBA" id="ARBA00022840"/>
    </source>
</evidence>
<keyword evidence="12 14" id="KW-0324">Glycolysis</keyword>
<dbReference type="SUPFAM" id="SSF51621">
    <property type="entry name" value="Phosphoenolpyruvate/pyruvate domain"/>
    <property type="match status" value="1"/>
</dbReference>
<keyword evidence="13 17" id="KW-0670">Pyruvate</keyword>
<dbReference type="NCBIfam" id="NF004978">
    <property type="entry name" value="PRK06354.1"/>
    <property type="match status" value="1"/>
</dbReference>
<comment type="cofactor">
    <cofactor evidence="1">
        <name>Mg(2+)</name>
        <dbReference type="ChEBI" id="CHEBI:18420"/>
    </cofactor>
</comment>
<evidence type="ECO:0000259" key="15">
    <source>
        <dbReference type="Pfam" id="PF00224"/>
    </source>
</evidence>
<dbReference type="FunFam" id="3.20.20.60:FF:000025">
    <property type="entry name" value="Pyruvate kinase"/>
    <property type="match status" value="1"/>
</dbReference>
<comment type="similarity">
    <text evidence="4 14">Belongs to the pyruvate kinase family.</text>
</comment>
<comment type="cofactor">
    <cofactor evidence="2">
        <name>K(+)</name>
        <dbReference type="ChEBI" id="CHEBI:29103"/>
    </cofactor>
</comment>
<protein>
    <recommendedName>
        <fullName evidence="5 14">Pyruvate kinase</fullName>
        <ecNumber evidence="5 14">2.7.1.40</ecNumber>
    </recommendedName>
</protein>
<keyword evidence="8" id="KW-0547">Nucleotide-binding</keyword>
<evidence type="ECO:0000256" key="11">
    <source>
        <dbReference type="ARBA" id="ARBA00022842"/>
    </source>
</evidence>
<keyword evidence="10" id="KW-0067">ATP-binding</keyword>
<dbReference type="GO" id="GO:0004743">
    <property type="term" value="F:pyruvate kinase activity"/>
    <property type="evidence" value="ECO:0007669"/>
    <property type="project" value="UniProtKB-EC"/>
</dbReference>
<dbReference type="InterPro" id="IPR015806">
    <property type="entry name" value="Pyrv_Knase_insert_dom_sf"/>
</dbReference>
<keyword evidence="7" id="KW-0479">Metal-binding</keyword>
<dbReference type="EC" id="2.7.1.40" evidence="5 14"/>
<dbReference type="GO" id="GO:0030955">
    <property type="term" value="F:potassium ion binding"/>
    <property type="evidence" value="ECO:0007669"/>
    <property type="project" value="InterPro"/>
</dbReference>
<evidence type="ECO:0000256" key="8">
    <source>
        <dbReference type="ARBA" id="ARBA00022741"/>
    </source>
</evidence>
<evidence type="ECO:0000256" key="1">
    <source>
        <dbReference type="ARBA" id="ARBA00001946"/>
    </source>
</evidence>
<dbReference type="UniPathway" id="UPA00109">
    <property type="reaction ID" value="UER00188"/>
</dbReference>
<feature type="domain" description="Pyruvate kinase C-terminal" evidence="16">
    <location>
        <begin position="438"/>
        <end position="544"/>
    </location>
</feature>
<dbReference type="PRINTS" id="PR01050">
    <property type="entry name" value="PYRUVTKNASE"/>
</dbReference>
<dbReference type="InterPro" id="IPR036918">
    <property type="entry name" value="Pyrv_Knase_C_sf"/>
</dbReference>
<feature type="domain" description="Pyruvate kinase barrel" evidence="15">
    <location>
        <begin position="66"/>
        <end position="403"/>
    </location>
</feature>
<dbReference type="GO" id="GO:0005524">
    <property type="term" value="F:ATP binding"/>
    <property type="evidence" value="ECO:0007669"/>
    <property type="project" value="UniProtKB-KW"/>
</dbReference>
<accession>A0A097IU39</accession>
<dbReference type="FunFam" id="2.40.33.10:FF:000001">
    <property type="entry name" value="Pyruvate kinase"/>
    <property type="match status" value="1"/>
</dbReference>
<dbReference type="Gene3D" id="3.40.1380.20">
    <property type="entry name" value="Pyruvate kinase, C-terminal domain"/>
    <property type="match status" value="1"/>
</dbReference>
<dbReference type="AlphaFoldDB" id="A0A097IU39"/>
<evidence type="ECO:0000256" key="13">
    <source>
        <dbReference type="ARBA" id="ARBA00023317"/>
    </source>
</evidence>
<dbReference type="EMBL" id="KM113628">
    <property type="protein sequence ID" value="AIT69996.1"/>
    <property type="molecule type" value="mRNA"/>
</dbReference>
<dbReference type="SUPFAM" id="SSF50800">
    <property type="entry name" value="PK beta-barrel domain-like"/>
    <property type="match status" value="1"/>
</dbReference>
<dbReference type="InterPro" id="IPR040442">
    <property type="entry name" value="Pyrv_kinase-like_dom_sf"/>
</dbReference>
<dbReference type="SUPFAM" id="SSF52935">
    <property type="entry name" value="PK C-terminal domain-like"/>
    <property type="match status" value="1"/>
</dbReference>
<organism evidence="17">
    <name type="scientific">Dictyopteris undulata</name>
    <dbReference type="NCBI Taxonomy" id="156997"/>
    <lineage>
        <taxon>Eukaryota</taxon>
        <taxon>Sar</taxon>
        <taxon>Stramenopiles</taxon>
        <taxon>Ochrophyta</taxon>
        <taxon>PX clade</taxon>
        <taxon>Phaeophyceae</taxon>
        <taxon>Dictyotales</taxon>
        <taxon>Dictyotaceae</taxon>
        <taxon>Dictyopteris</taxon>
    </lineage>
</organism>
<dbReference type="GO" id="GO:0016301">
    <property type="term" value="F:kinase activity"/>
    <property type="evidence" value="ECO:0007669"/>
    <property type="project" value="UniProtKB-KW"/>
</dbReference>
<proteinExistence type="evidence at transcript level"/>
<dbReference type="InterPro" id="IPR015813">
    <property type="entry name" value="Pyrv/PenolPyrv_kinase-like_dom"/>
</dbReference>
<dbReference type="InterPro" id="IPR015795">
    <property type="entry name" value="Pyrv_Knase_C"/>
</dbReference>
<comment type="pathway">
    <text evidence="3 14">Carbohydrate degradation; glycolysis; pyruvate from D-glyceraldehyde 3-phosphate: step 5/5.</text>
</comment>
<keyword evidence="6 14" id="KW-0808">Transferase</keyword>
<evidence type="ECO:0000256" key="9">
    <source>
        <dbReference type="ARBA" id="ARBA00022777"/>
    </source>
</evidence>
<reference evidence="17" key="1">
    <citation type="journal article" date="2014" name="PLoS ONE">
        <title>Phylogeny of c4-photosynthesis enzymes based on algal transcriptomic and genomic data supports an archaeal/proteobacterial origin and multiple duplication for most c4-related genes.</title>
        <authorList>
            <person name="Chi S."/>
            <person name="Wu S."/>
            <person name="Yu J."/>
            <person name="Wang X."/>
            <person name="Tang X."/>
            <person name="Liu T."/>
        </authorList>
    </citation>
    <scope>NUCLEOTIDE SEQUENCE</scope>
    <source>
        <strain evidence="17">LIRF-2099882</strain>
    </source>
</reference>
<evidence type="ECO:0000313" key="17">
    <source>
        <dbReference type="EMBL" id="AIT69996.1"/>
    </source>
</evidence>
<dbReference type="NCBIfam" id="NF004491">
    <property type="entry name" value="PRK05826.1"/>
    <property type="match status" value="1"/>
</dbReference>
<dbReference type="Pfam" id="PF00224">
    <property type="entry name" value="PK"/>
    <property type="match status" value="1"/>
</dbReference>
<gene>
    <name evidence="17" type="primary">pk</name>
</gene>
<dbReference type="Gene3D" id="2.40.33.10">
    <property type="entry name" value="PK beta-barrel domain-like"/>
    <property type="match status" value="1"/>
</dbReference>
<dbReference type="GO" id="GO:0000287">
    <property type="term" value="F:magnesium ion binding"/>
    <property type="evidence" value="ECO:0007669"/>
    <property type="project" value="InterPro"/>
</dbReference>
<keyword evidence="9 14" id="KW-0418">Kinase</keyword>
<evidence type="ECO:0000256" key="14">
    <source>
        <dbReference type="RuleBase" id="RU000504"/>
    </source>
</evidence>
<sequence length="556" mass="60826">MQRIIYQASSRVTTIVRQAKAPTSYLTILSKGLAAPKDATLVPVRGRPLPNARRSVYTWNSSPPLTKIVATIGPVSEDFPTLQKVVDAGMRVMRVNFSHATFEEAELRLTNLRACKGKHAKALGCNHNLRAVLLDTQGPEIRTGNLKDGGKVELKKGATIELTTNPSYRDEGTAERLFVNYPKLTCTVNVGSAILLDDGLVSIRVTDVQDDTVTGLVENSGELKSRRGVNLPGAKVDLPALSKKDKIDITFGIERDVDFVAASFVRKGEDVRSIRHFIAEAHDNIWPAEHPKPRIISKIENMEAVDNFKEILHLSDGIMVARGDLGVELPAEQITNLQKMMVRECNYVGKPVIVATQMLESMQHNPRPTRAEVSDVTNAVFDGADAVMLSGESAQGKYPVESVYMMRRIIDEAEKWKTTNPDLALPHNVVTNTSHPEGIASAAVHAADFLKAKLIVVVMKEGDADLARLVVKFRPNIPVVCACPTEKLGRQLILHRGLHPLVMDSDNSPGLQPEDAVRAAASVGFCGPRDTAVAVYFDHEKASGQQLGLRVVRVEE</sequence>
<dbReference type="InterPro" id="IPR011037">
    <property type="entry name" value="Pyrv_Knase-like_insert_dom_sf"/>
</dbReference>
<evidence type="ECO:0000256" key="7">
    <source>
        <dbReference type="ARBA" id="ARBA00022723"/>
    </source>
</evidence>
<evidence type="ECO:0000259" key="16">
    <source>
        <dbReference type="Pfam" id="PF02887"/>
    </source>
</evidence>
<evidence type="ECO:0000256" key="3">
    <source>
        <dbReference type="ARBA" id="ARBA00004997"/>
    </source>
</evidence>
<dbReference type="InterPro" id="IPR001697">
    <property type="entry name" value="Pyr_Knase"/>
</dbReference>